<dbReference type="EMBL" id="CAJVCH010488940">
    <property type="protein sequence ID" value="CAG7820745.1"/>
    <property type="molecule type" value="Genomic_DNA"/>
</dbReference>
<comment type="caution">
    <text evidence="1">The sequence shown here is derived from an EMBL/GenBank/DDBJ whole genome shotgun (WGS) entry which is preliminary data.</text>
</comment>
<feature type="non-terminal residue" evidence="1">
    <location>
        <position position="37"/>
    </location>
</feature>
<evidence type="ECO:0000313" key="1">
    <source>
        <dbReference type="EMBL" id="CAG7820745.1"/>
    </source>
</evidence>
<accession>A0A8J2KU57</accession>
<proteinExistence type="predicted"/>
<organism evidence="1 2">
    <name type="scientific">Allacma fusca</name>
    <dbReference type="NCBI Taxonomy" id="39272"/>
    <lineage>
        <taxon>Eukaryota</taxon>
        <taxon>Metazoa</taxon>
        <taxon>Ecdysozoa</taxon>
        <taxon>Arthropoda</taxon>
        <taxon>Hexapoda</taxon>
        <taxon>Collembola</taxon>
        <taxon>Symphypleona</taxon>
        <taxon>Sminthuridae</taxon>
        <taxon>Allacma</taxon>
    </lineage>
</organism>
<dbReference type="Proteomes" id="UP000708208">
    <property type="component" value="Unassembled WGS sequence"/>
</dbReference>
<name>A0A8J2KU57_9HEXA</name>
<protein>
    <submittedName>
        <fullName evidence="1">Uncharacterized protein</fullName>
    </submittedName>
</protein>
<sequence>MTRTEDLLYLTLASLAEIDQRSFMCLRLTSWHHQFSS</sequence>
<reference evidence="1" key="1">
    <citation type="submission" date="2021-06" db="EMBL/GenBank/DDBJ databases">
        <authorList>
            <person name="Hodson N. C."/>
            <person name="Mongue J. A."/>
            <person name="Jaron S. K."/>
        </authorList>
    </citation>
    <scope>NUCLEOTIDE SEQUENCE</scope>
</reference>
<gene>
    <name evidence="1" type="ORF">AFUS01_LOCUS31119</name>
</gene>
<keyword evidence="2" id="KW-1185">Reference proteome</keyword>
<evidence type="ECO:0000313" key="2">
    <source>
        <dbReference type="Proteomes" id="UP000708208"/>
    </source>
</evidence>
<dbReference type="AlphaFoldDB" id="A0A8J2KU57"/>